<keyword evidence="3 5" id="KW-0819">tRNA processing</keyword>
<dbReference type="EMBL" id="JAGXBM010000001">
    <property type="protein sequence ID" value="MBS3695881.1"/>
    <property type="molecule type" value="Genomic_DNA"/>
</dbReference>
<dbReference type="InterPro" id="IPR020103">
    <property type="entry name" value="PsdUridine_synth_cat_dom_sf"/>
</dbReference>
<dbReference type="GO" id="GO:0160148">
    <property type="term" value="F:tRNA pseudouridine(55) synthase activity"/>
    <property type="evidence" value="ECO:0007669"/>
    <property type="project" value="UniProtKB-EC"/>
</dbReference>
<dbReference type="Pfam" id="PF16198">
    <property type="entry name" value="TruB_C_2"/>
    <property type="match status" value="1"/>
</dbReference>
<feature type="active site" description="Nucleophile" evidence="5">
    <location>
        <position position="47"/>
    </location>
</feature>
<comment type="similarity">
    <text evidence="2 5">Belongs to the pseudouridine synthase TruB family. Type 1 subfamily.</text>
</comment>
<feature type="domain" description="tRNA pseudouridylate synthase B C-terminal" evidence="7">
    <location>
        <begin position="188"/>
        <end position="246"/>
    </location>
</feature>
<proteinExistence type="inferred from homology"/>
<evidence type="ECO:0000259" key="6">
    <source>
        <dbReference type="Pfam" id="PF01509"/>
    </source>
</evidence>
<dbReference type="InterPro" id="IPR032819">
    <property type="entry name" value="TruB_C"/>
</dbReference>
<evidence type="ECO:0000256" key="4">
    <source>
        <dbReference type="ARBA" id="ARBA00023235"/>
    </source>
</evidence>
<dbReference type="InterPro" id="IPR002501">
    <property type="entry name" value="PsdUridine_synth_N"/>
</dbReference>
<gene>
    <name evidence="5 8" type="primary">truB</name>
    <name evidence="8" type="ORF">JJQ58_00115</name>
</gene>
<sequence>MKHVLEVVKLDGILAIHKEVGMTSHDVVFKLRKILKTKKVGHTGTLDPEVSGVLPICIGKATRVSDYVMESGKKYKAEVTIGFSTTTEDQTGELVEQKIVNEHTWSTEDIRSTLNKLVGEIEQIPPMYSAVKVNGKKLYEYARQNIEVERPVRKVFINSIELTSEISYVDQICKFEIEVECGKGTYIRTLATQVGELLGLPAHMSHLIRLKSGGFSLDQAVKLDDLREIVEQDKLQNVLLPLEYGLNGLEKITINDEDIVKRIQNGQKIEKHLIDEHKHDGIFVVWYEEKAIAIMDTYEKNSALYKPKKVFL</sequence>
<protein>
    <recommendedName>
        <fullName evidence="5">tRNA pseudouridine synthase B</fullName>
        <ecNumber evidence="5">5.4.99.25</ecNumber>
    </recommendedName>
    <alternativeName>
        <fullName evidence="5">tRNA pseudouridine(55) synthase</fullName>
        <shortName evidence="5">Psi55 synthase</shortName>
    </alternativeName>
    <alternativeName>
        <fullName evidence="5">tRNA pseudouridylate synthase</fullName>
    </alternativeName>
    <alternativeName>
        <fullName evidence="5">tRNA-uridine isomerase</fullName>
    </alternativeName>
</protein>
<dbReference type="Proteomes" id="UP000681586">
    <property type="component" value="Unassembled WGS sequence"/>
</dbReference>
<keyword evidence="9" id="KW-1185">Reference proteome</keyword>
<evidence type="ECO:0000259" key="7">
    <source>
        <dbReference type="Pfam" id="PF16198"/>
    </source>
</evidence>
<evidence type="ECO:0000256" key="1">
    <source>
        <dbReference type="ARBA" id="ARBA00000385"/>
    </source>
</evidence>
<reference evidence="8 9" key="1">
    <citation type="submission" date="2021-05" db="EMBL/GenBank/DDBJ databases">
        <title>Staphylococcus fleurettii isolated from lake water in First Nation community in Manitoba, Canada.</title>
        <authorList>
            <person name="Bashar S."/>
            <person name="Murdock A."/>
            <person name="Patidar R."/>
            <person name="Golding G."/>
            <person name="Farenhorst A."/>
            <person name="Kumar A."/>
        </authorList>
    </citation>
    <scope>NUCLEOTIDE SEQUENCE [LARGE SCALE GENOMIC DNA]</scope>
    <source>
        <strain evidence="8 9">SF002</strain>
    </source>
</reference>
<dbReference type="NCBIfam" id="TIGR00431">
    <property type="entry name" value="TruB"/>
    <property type="match status" value="1"/>
</dbReference>
<comment type="function">
    <text evidence="5">Responsible for synthesis of pseudouridine from uracil-55 in the psi GC loop of transfer RNAs.</text>
</comment>
<dbReference type="RefSeq" id="WP_203153592.1">
    <property type="nucleotide sequence ID" value="NZ_JAAQPD010000010.1"/>
</dbReference>
<dbReference type="PANTHER" id="PTHR13767">
    <property type="entry name" value="TRNA-PSEUDOURIDINE SYNTHASE"/>
    <property type="match status" value="1"/>
</dbReference>
<dbReference type="Gene3D" id="3.30.2350.10">
    <property type="entry name" value="Pseudouridine synthase"/>
    <property type="match status" value="1"/>
</dbReference>
<organism evidence="8 9">
    <name type="scientific">Mammaliicoccus fleurettii</name>
    <dbReference type="NCBI Taxonomy" id="150056"/>
    <lineage>
        <taxon>Bacteria</taxon>
        <taxon>Bacillati</taxon>
        <taxon>Bacillota</taxon>
        <taxon>Bacilli</taxon>
        <taxon>Bacillales</taxon>
        <taxon>Staphylococcaceae</taxon>
        <taxon>Mammaliicoccus</taxon>
    </lineage>
</organism>
<evidence type="ECO:0000256" key="5">
    <source>
        <dbReference type="HAMAP-Rule" id="MF_01080"/>
    </source>
</evidence>
<evidence type="ECO:0000313" key="9">
    <source>
        <dbReference type="Proteomes" id="UP000681586"/>
    </source>
</evidence>
<dbReference type="Pfam" id="PF01509">
    <property type="entry name" value="TruB_N"/>
    <property type="match status" value="1"/>
</dbReference>
<evidence type="ECO:0000256" key="3">
    <source>
        <dbReference type="ARBA" id="ARBA00022694"/>
    </source>
</evidence>
<dbReference type="SUPFAM" id="SSF55120">
    <property type="entry name" value="Pseudouridine synthase"/>
    <property type="match status" value="1"/>
</dbReference>
<evidence type="ECO:0000256" key="2">
    <source>
        <dbReference type="ARBA" id="ARBA00005642"/>
    </source>
</evidence>
<feature type="domain" description="Pseudouridine synthase II N-terminal" evidence="6">
    <location>
        <begin position="32"/>
        <end position="187"/>
    </location>
</feature>
<evidence type="ECO:0000313" key="8">
    <source>
        <dbReference type="EMBL" id="MBS3695881.1"/>
    </source>
</evidence>
<name>A0ABS5MJ08_9STAP</name>
<dbReference type="CDD" id="cd02573">
    <property type="entry name" value="PseudoU_synth_EcTruB"/>
    <property type="match status" value="1"/>
</dbReference>
<accession>A0ABS5MJ08</accession>
<comment type="caution">
    <text evidence="8">The sequence shown here is derived from an EMBL/GenBank/DDBJ whole genome shotgun (WGS) entry which is preliminary data.</text>
</comment>
<keyword evidence="4 5" id="KW-0413">Isomerase</keyword>
<dbReference type="InterPro" id="IPR014780">
    <property type="entry name" value="tRNA_psdUridine_synth_TruB"/>
</dbReference>
<dbReference type="EC" id="5.4.99.25" evidence="5"/>
<dbReference type="HAMAP" id="MF_01080">
    <property type="entry name" value="TruB_bact"/>
    <property type="match status" value="1"/>
</dbReference>
<dbReference type="PANTHER" id="PTHR13767:SF2">
    <property type="entry name" value="PSEUDOURIDYLATE SYNTHASE TRUB1"/>
    <property type="match status" value="1"/>
</dbReference>
<comment type="catalytic activity">
    <reaction evidence="1 5">
        <text>uridine(55) in tRNA = pseudouridine(55) in tRNA</text>
        <dbReference type="Rhea" id="RHEA:42532"/>
        <dbReference type="Rhea" id="RHEA-COMP:10101"/>
        <dbReference type="Rhea" id="RHEA-COMP:10102"/>
        <dbReference type="ChEBI" id="CHEBI:65314"/>
        <dbReference type="ChEBI" id="CHEBI:65315"/>
        <dbReference type="EC" id="5.4.99.25"/>
    </reaction>
</comment>